<feature type="binding site" evidence="4">
    <location>
        <position position="293"/>
    </location>
    <ligand>
        <name>pyridoxal 5'-phosphate</name>
        <dbReference type="ChEBI" id="CHEBI:597326"/>
    </ligand>
</feature>
<name>A0A1G5RTD5_9FIRM</name>
<dbReference type="NCBIfam" id="TIGR01814">
    <property type="entry name" value="kynureninase"/>
    <property type="match status" value="1"/>
</dbReference>
<evidence type="ECO:0000256" key="1">
    <source>
        <dbReference type="ARBA" id="ARBA00022642"/>
    </source>
</evidence>
<accession>A0A1G5RTD5</accession>
<feature type="binding site" evidence="4">
    <location>
        <position position="103"/>
    </location>
    <ligand>
        <name>pyridoxal 5'-phosphate</name>
        <dbReference type="ChEBI" id="CHEBI:597326"/>
    </ligand>
</feature>
<comment type="catalytic activity">
    <reaction evidence="4 6">
        <text>L-kynurenine + H2O = anthranilate + L-alanine + H(+)</text>
        <dbReference type="Rhea" id="RHEA:16813"/>
        <dbReference type="ChEBI" id="CHEBI:15377"/>
        <dbReference type="ChEBI" id="CHEBI:15378"/>
        <dbReference type="ChEBI" id="CHEBI:16567"/>
        <dbReference type="ChEBI" id="CHEBI:57959"/>
        <dbReference type="ChEBI" id="CHEBI:57972"/>
        <dbReference type="EC" id="3.7.1.3"/>
    </reaction>
</comment>
<dbReference type="GO" id="GO:0019441">
    <property type="term" value="P:L-tryptophan catabolic process to kynurenine"/>
    <property type="evidence" value="ECO:0007669"/>
    <property type="project" value="TreeGrafter"/>
</dbReference>
<comment type="pathway">
    <text evidence="4 6">Cofactor biosynthesis; NAD(+) biosynthesis; quinolinate from L-kynurenine: step 2/3.</text>
</comment>
<dbReference type="InterPro" id="IPR015421">
    <property type="entry name" value="PyrdxlP-dep_Trfase_major"/>
</dbReference>
<feature type="binding site" evidence="4">
    <location>
        <position position="102"/>
    </location>
    <ligand>
        <name>pyridoxal 5'-phosphate</name>
        <dbReference type="ChEBI" id="CHEBI:597326"/>
    </ligand>
</feature>
<dbReference type="GO" id="GO:0030429">
    <property type="term" value="F:kynureninase activity"/>
    <property type="evidence" value="ECO:0007669"/>
    <property type="project" value="UniProtKB-UniRule"/>
</dbReference>
<dbReference type="Pfam" id="PF22580">
    <property type="entry name" value="KYNU_C"/>
    <property type="match status" value="1"/>
</dbReference>
<sequence>MSLYEKGVSYAAELDGKDPLRMVRNEFFINDDVIYMDGNSLGLFPKAAEASLLRVLEDYKRMGIDCWTKTEPQLFLYQDYLGAMMAGLVGAAPEEVTVMSNTTLNLHSMIATFYEPTDQRYKILVDDLTFPTSRYAIESQLRLKGLSPEAGLKEVKSLDGRTLDEDFLIEAMTEDVAMAVFPSVLYRSGQLLDVARLTKAAHERGIIIGFDCCHGVGAVPHEFSKWDVDFAVWCTYKYLNGGPGANAALFLNKRHFGRHPGLAGWQGYVKDKQFDLLNTFEPLRNAGGWQSGTQNIFSMAPLEGSLEIFNRLGMDQVREKSLKLTDYLMALIDDKLTGYGFSVGNPREPERRGGHVALEHDDAVRINQALKDNGVMPDFRAPNVIRLAPIALYTSFTEVFRVVETLVKIMEEKLFENYSSKRGTVA</sequence>
<proteinExistence type="inferred from homology"/>
<dbReference type="InterPro" id="IPR015422">
    <property type="entry name" value="PyrdxlP-dep_Trfase_small"/>
</dbReference>
<comment type="cofactor">
    <cofactor evidence="4 6">
        <name>pyridoxal 5'-phosphate</name>
        <dbReference type="ChEBI" id="CHEBI:597326"/>
    </cofactor>
</comment>
<dbReference type="EMBL" id="FMWL01000002">
    <property type="protein sequence ID" value="SCZ77333.1"/>
    <property type="molecule type" value="Genomic_DNA"/>
</dbReference>
<dbReference type="SUPFAM" id="SSF53383">
    <property type="entry name" value="PLP-dependent transferases"/>
    <property type="match status" value="1"/>
</dbReference>
<comment type="caution">
    <text evidence="4">Lacks conserved residue(s) required for the propagation of feature annotation.</text>
</comment>
<comment type="subunit">
    <text evidence="4 6">Homodimer.</text>
</comment>
<keyword evidence="2 4" id="KW-0378">Hydrolase</keyword>
<feature type="binding site" evidence="4">
    <location>
        <position position="236"/>
    </location>
    <ligand>
        <name>pyridoxal 5'-phosphate</name>
        <dbReference type="ChEBI" id="CHEBI:597326"/>
    </ligand>
</feature>
<dbReference type="PANTHER" id="PTHR14084:SF0">
    <property type="entry name" value="KYNURENINASE"/>
    <property type="match status" value="1"/>
</dbReference>
<evidence type="ECO:0000256" key="3">
    <source>
        <dbReference type="ARBA" id="ARBA00022898"/>
    </source>
</evidence>
<dbReference type="GO" id="GO:0097053">
    <property type="term" value="P:L-kynurenine catabolic process"/>
    <property type="evidence" value="ECO:0007669"/>
    <property type="project" value="UniProtKB-UniRule"/>
</dbReference>
<dbReference type="Proteomes" id="UP000199208">
    <property type="component" value="Unassembled WGS sequence"/>
</dbReference>
<keyword evidence="3 4" id="KW-0663">Pyridoxal phosphate</keyword>
<dbReference type="GO" id="GO:0005737">
    <property type="term" value="C:cytoplasm"/>
    <property type="evidence" value="ECO:0007669"/>
    <property type="project" value="UniProtKB-UniRule"/>
</dbReference>
<comment type="function">
    <text evidence="4 6">Catalyzes the cleavage of L-kynurenine (L-Kyn) and L-3-hydroxykynurenine (L-3OHKyn) into anthranilic acid (AA) and 3-hydroxyanthranilic acid (3-OHAA), respectively.</text>
</comment>
<reference evidence="7 8" key="1">
    <citation type="submission" date="2016-10" db="EMBL/GenBank/DDBJ databases">
        <authorList>
            <person name="de Groot N.N."/>
        </authorList>
    </citation>
    <scope>NUCLEOTIDE SEQUENCE [LARGE SCALE GENOMIC DNA]</scope>
    <source>
        <strain evidence="7 8">DSM 2784</strain>
    </source>
</reference>
<protein>
    <recommendedName>
        <fullName evidence="4 5">Kynureninase</fullName>
        <ecNumber evidence="4 5">3.7.1.3</ecNumber>
    </recommendedName>
    <alternativeName>
        <fullName evidence="4">L-kynurenine hydrolase</fullName>
    </alternativeName>
</protein>
<gene>
    <name evidence="4" type="primary">kynU</name>
    <name evidence="7" type="ORF">SAMN03080599_00729</name>
</gene>
<dbReference type="GO" id="GO:0030170">
    <property type="term" value="F:pyridoxal phosphate binding"/>
    <property type="evidence" value="ECO:0007669"/>
    <property type="project" value="UniProtKB-UniRule"/>
</dbReference>
<dbReference type="AlphaFoldDB" id="A0A1G5RTD5"/>
<dbReference type="UniPathway" id="UPA00334">
    <property type="reaction ID" value="UER00455"/>
</dbReference>
<dbReference type="InterPro" id="IPR010111">
    <property type="entry name" value="Kynureninase"/>
</dbReference>
<dbReference type="RefSeq" id="WP_092589508.1">
    <property type="nucleotide sequence ID" value="NZ_FMWL01000002.1"/>
</dbReference>
<dbReference type="GO" id="GO:0009435">
    <property type="term" value="P:NAD+ biosynthetic process"/>
    <property type="evidence" value="ECO:0007669"/>
    <property type="project" value="UniProtKB-UniRule"/>
</dbReference>
<comment type="pathway">
    <text evidence="4 6">Amino-acid degradation; L-kynurenine degradation; L-alanine and anthranilate from L-kynurenine: step 1/1.</text>
</comment>
<dbReference type="Gene3D" id="3.40.640.10">
    <property type="entry name" value="Type I PLP-dependent aspartate aminotransferase-like (Major domain)"/>
    <property type="match status" value="1"/>
</dbReference>
<dbReference type="Gene3D" id="3.90.1150.10">
    <property type="entry name" value="Aspartate Aminotransferase, domain 1"/>
    <property type="match status" value="1"/>
</dbReference>
<feature type="binding site" evidence="4">
    <location>
        <position position="214"/>
    </location>
    <ligand>
        <name>pyridoxal 5'-phosphate</name>
        <dbReference type="ChEBI" id="CHEBI:597326"/>
    </ligand>
</feature>
<dbReference type="STRING" id="1120920.SAMN03080599_00729"/>
<evidence type="ECO:0000256" key="2">
    <source>
        <dbReference type="ARBA" id="ARBA00022801"/>
    </source>
</evidence>
<evidence type="ECO:0000256" key="4">
    <source>
        <dbReference type="HAMAP-Rule" id="MF_01970"/>
    </source>
</evidence>
<dbReference type="GO" id="GO:0043420">
    <property type="term" value="P:anthranilate metabolic process"/>
    <property type="evidence" value="ECO:0007669"/>
    <property type="project" value="TreeGrafter"/>
</dbReference>
<dbReference type="HAMAP" id="MF_01970">
    <property type="entry name" value="Kynureninase"/>
    <property type="match status" value="1"/>
</dbReference>
<feature type="modified residue" description="N6-(pyridoxal phosphate)lysine" evidence="4">
    <location>
        <position position="237"/>
    </location>
</feature>
<keyword evidence="8" id="KW-1185">Reference proteome</keyword>
<comment type="catalytic activity">
    <reaction evidence="6">
        <text>3-hydroxy-L-kynurenine + H2O = 3-hydroxyanthranilate + L-alanine + H(+)</text>
        <dbReference type="Rhea" id="RHEA:25143"/>
        <dbReference type="ChEBI" id="CHEBI:15377"/>
        <dbReference type="ChEBI" id="CHEBI:15378"/>
        <dbReference type="ChEBI" id="CHEBI:36559"/>
        <dbReference type="ChEBI" id="CHEBI:57972"/>
        <dbReference type="ChEBI" id="CHEBI:58125"/>
        <dbReference type="EC" id="3.7.1.3"/>
    </reaction>
</comment>
<feature type="binding site" evidence="4">
    <location>
        <position position="211"/>
    </location>
    <ligand>
        <name>pyridoxal 5'-phosphate</name>
        <dbReference type="ChEBI" id="CHEBI:597326"/>
    </ligand>
</feature>
<comment type="similarity">
    <text evidence="4 6">Belongs to the kynureninase family.</text>
</comment>
<dbReference type="PANTHER" id="PTHR14084">
    <property type="entry name" value="KYNURENINASE"/>
    <property type="match status" value="1"/>
</dbReference>
<dbReference type="InterPro" id="IPR015424">
    <property type="entry name" value="PyrdxlP-dep_Trfase"/>
</dbReference>
<evidence type="ECO:0000313" key="7">
    <source>
        <dbReference type="EMBL" id="SCZ77333.1"/>
    </source>
</evidence>
<evidence type="ECO:0000313" key="8">
    <source>
        <dbReference type="Proteomes" id="UP000199208"/>
    </source>
</evidence>
<evidence type="ECO:0000256" key="6">
    <source>
        <dbReference type="PIRNR" id="PIRNR038800"/>
    </source>
</evidence>
<dbReference type="OrthoDB" id="9812626at2"/>
<evidence type="ECO:0000256" key="5">
    <source>
        <dbReference type="NCBIfam" id="TIGR01814"/>
    </source>
</evidence>
<keyword evidence="1 4" id="KW-0662">Pyridine nucleotide biosynthesis</keyword>
<dbReference type="PIRSF" id="PIRSF038800">
    <property type="entry name" value="KYNU"/>
    <property type="match status" value="1"/>
</dbReference>
<dbReference type="EC" id="3.7.1.3" evidence="4 5"/>
<organism evidence="7 8">
    <name type="scientific">Acidaminobacter hydrogenoformans DSM 2784</name>
    <dbReference type="NCBI Taxonomy" id="1120920"/>
    <lineage>
        <taxon>Bacteria</taxon>
        <taxon>Bacillati</taxon>
        <taxon>Bacillota</taxon>
        <taxon>Clostridia</taxon>
        <taxon>Peptostreptococcales</taxon>
        <taxon>Acidaminobacteraceae</taxon>
        <taxon>Acidaminobacter</taxon>
    </lineage>
</organism>
<feature type="binding site" evidence="4">
    <location>
        <position position="265"/>
    </location>
    <ligand>
        <name>pyridoxal 5'-phosphate</name>
        <dbReference type="ChEBI" id="CHEBI:597326"/>
    </ligand>
</feature>
<dbReference type="UniPathway" id="UPA00253">
    <property type="reaction ID" value="UER00329"/>
</dbReference>
<dbReference type="GO" id="GO:0019805">
    <property type="term" value="P:quinolinate biosynthetic process"/>
    <property type="evidence" value="ECO:0007669"/>
    <property type="project" value="UniProtKB-UniRule"/>
</dbReference>